<comment type="caution">
    <text evidence="2">The sequence shown here is derived from an EMBL/GenBank/DDBJ whole genome shotgun (WGS) entry which is preliminary data.</text>
</comment>
<reference evidence="2 3" key="1">
    <citation type="submission" date="2020-08" db="EMBL/GenBank/DDBJ databases">
        <authorList>
            <person name="Liu C."/>
            <person name="Sun Q."/>
        </authorList>
    </citation>
    <scope>NUCLEOTIDE SEQUENCE [LARGE SCALE GENOMIC DNA]</scope>
    <source>
        <strain evidence="2 3">N22</strain>
    </source>
</reference>
<evidence type="ECO:0000313" key="3">
    <source>
        <dbReference type="Proteomes" id="UP000587396"/>
    </source>
</evidence>
<evidence type="ECO:0000313" key="2">
    <source>
        <dbReference type="EMBL" id="MBC2889691.1"/>
    </source>
</evidence>
<sequence length="89" mass="9363">MTHDEFMALDPAGAAEKLNELLDAGKSQEEALAEYGLGKPDLLKLNVFFVKGKFVGRAWGGYTSTKATGNEGAGELGLGGSFKDIKPVS</sequence>
<dbReference type="EMBL" id="JACMSE010000007">
    <property type="protein sequence ID" value="MBC2889691.1"/>
    <property type="molecule type" value="Genomic_DNA"/>
</dbReference>
<keyword evidence="3" id="KW-1185">Reference proteome</keyword>
<name>A0A842JGT2_9ACTN</name>
<dbReference type="Proteomes" id="UP000587396">
    <property type="component" value="Unassembled WGS sequence"/>
</dbReference>
<feature type="compositionally biased region" description="Gly residues" evidence="1">
    <location>
        <begin position="71"/>
        <end position="80"/>
    </location>
</feature>
<gene>
    <name evidence="2" type="ORF">H7313_10100</name>
</gene>
<protein>
    <submittedName>
        <fullName evidence="2">Uncharacterized protein</fullName>
    </submittedName>
</protein>
<dbReference type="RefSeq" id="WP_080142286.1">
    <property type="nucleotide sequence ID" value="NZ_JAASIO010000009.1"/>
</dbReference>
<organism evidence="2 3">
    <name type="scientific">Gordonibacter massiliensis</name>
    <name type="common">ex Traore et al. 2017</name>
    <dbReference type="NCBI Taxonomy" id="1841863"/>
    <lineage>
        <taxon>Bacteria</taxon>
        <taxon>Bacillati</taxon>
        <taxon>Actinomycetota</taxon>
        <taxon>Coriobacteriia</taxon>
        <taxon>Eggerthellales</taxon>
        <taxon>Eggerthellaceae</taxon>
        <taxon>Gordonibacter</taxon>
    </lineage>
</organism>
<feature type="region of interest" description="Disordered" evidence="1">
    <location>
        <begin position="66"/>
        <end position="89"/>
    </location>
</feature>
<evidence type="ECO:0000256" key="1">
    <source>
        <dbReference type="SAM" id="MobiDB-lite"/>
    </source>
</evidence>
<accession>A0A842JGT2</accession>
<dbReference type="AlphaFoldDB" id="A0A842JGT2"/>
<proteinExistence type="predicted"/>